<evidence type="ECO:0000256" key="2">
    <source>
        <dbReference type="ARBA" id="ARBA00022475"/>
    </source>
</evidence>
<evidence type="ECO:0000256" key="1">
    <source>
        <dbReference type="ARBA" id="ARBA00004651"/>
    </source>
</evidence>
<feature type="transmembrane region" description="Helical" evidence="8">
    <location>
        <begin position="28"/>
        <end position="47"/>
    </location>
</feature>
<dbReference type="InterPro" id="IPR050297">
    <property type="entry name" value="LipidA_mod_glycosyltrf_83"/>
</dbReference>
<dbReference type="InterPro" id="IPR038731">
    <property type="entry name" value="RgtA/B/C-like"/>
</dbReference>
<proteinExistence type="predicted"/>
<reference evidence="10" key="1">
    <citation type="submission" date="2020-05" db="EMBL/GenBank/DDBJ databases">
        <authorList>
            <person name="Chiriac C."/>
            <person name="Salcher M."/>
            <person name="Ghai R."/>
            <person name="Kavagutti S V."/>
        </authorList>
    </citation>
    <scope>NUCLEOTIDE SEQUENCE</scope>
</reference>
<comment type="subcellular location">
    <subcellularLocation>
        <location evidence="1">Cell membrane</location>
        <topology evidence="1">Multi-pass membrane protein</topology>
    </subcellularLocation>
</comment>
<feature type="transmembrane region" description="Helical" evidence="8">
    <location>
        <begin position="218"/>
        <end position="239"/>
    </location>
</feature>
<evidence type="ECO:0000256" key="6">
    <source>
        <dbReference type="ARBA" id="ARBA00022989"/>
    </source>
</evidence>
<dbReference type="PANTHER" id="PTHR33908">
    <property type="entry name" value="MANNOSYLTRANSFERASE YKCB-RELATED"/>
    <property type="match status" value="1"/>
</dbReference>
<feature type="transmembrane region" description="Helical" evidence="8">
    <location>
        <begin position="414"/>
        <end position="432"/>
    </location>
</feature>
<gene>
    <name evidence="10" type="ORF">UFOPK3444_00677</name>
</gene>
<name>A0A6J7DHN2_9ZZZZ</name>
<keyword evidence="4" id="KW-0808">Transferase</keyword>
<organism evidence="10">
    <name type="scientific">freshwater metagenome</name>
    <dbReference type="NCBI Taxonomy" id="449393"/>
    <lineage>
        <taxon>unclassified sequences</taxon>
        <taxon>metagenomes</taxon>
        <taxon>ecological metagenomes</taxon>
    </lineage>
</organism>
<keyword evidence="2" id="KW-1003">Cell membrane</keyword>
<keyword evidence="6 8" id="KW-1133">Transmembrane helix</keyword>
<dbReference type="GO" id="GO:0005886">
    <property type="term" value="C:plasma membrane"/>
    <property type="evidence" value="ECO:0007669"/>
    <property type="project" value="UniProtKB-SubCell"/>
</dbReference>
<dbReference type="GO" id="GO:0016763">
    <property type="term" value="F:pentosyltransferase activity"/>
    <property type="evidence" value="ECO:0007669"/>
    <property type="project" value="TreeGrafter"/>
</dbReference>
<dbReference type="PANTHER" id="PTHR33908:SF11">
    <property type="entry name" value="MEMBRANE PROTEIN"/>
    <property type="match status" value="1"/>
</dbReference>
<feature type="transmembrane region" description="Helical" evidence="8">
    <location>
        <begin position="360"/>
        <end position="377"/>
    </location>
</feature>
<evidence type="ECO:0000313" key="10">
    <source>
        <dbReference type="EMBL" id="CAB4870147.1"/>
    </source>
</evidence>
<dbReference type="GO" id="GO:0008610">
    <property type="term" value="P:lipid biosynthetic process"/>
    <property type="evidence" value="ECO:0007669"/>
    <property type="project" value="UniProtKB-ARBA"/>
</dbReference>
<sequence>MGTVSQAGGGGALNSRIGRITARPDAQFLFAVTALAFLFRAIMILSVQRHNNFAFNDAFFYHSVAAMAADGKGFATLDGRPFGQWPPGYPFVLSVLYRFTGTSPLAGEFLNGFMGAAAVPLIYSIAERTFGRVEARICAIGMAILPAQIFFTDVLMSEPLFVLILLTTLWLIAHREPTIQTAALIGLVMGVATLTRGEGPLMILMPLAAWFPRLPRRVLAERLGVVLGVAILCVVPWTMRNYSTFHRFIPVSTNFGSTFWSGHNPTATGKQSYPPPSLTAQAGPSNGRFYQIDQSKLLQKDATNWIKAHPLQDLALIPWRFLGLTEGDGGSIYFWVNKTGDGKKPLNHAWADRLGTIADMGWYVLFTAFIASLAVFGRSVWRNSVLRAILTYVAFSTALYSVVLYGQFRYHVPLEPMLLIVASPVIAQLVAVRRRRLESAAAS</sequence>
<keyword evidence="5 8" id="KW-0812">Transmembrane</keyword>
<evidence type="ECO:0000256" key="4">
    <source>
        <dbReference type="ARBA" id="ARBA00022679"/>
    </source>
</evidence>
<feature type="domain" description="Glycosyltransferase RgtA/B/C/D-like" evidence="9">
    <location>
        <begin position="86"/>
        <end position="237"/>
    </location>
</feature>
<feature type="transmembrane region" description="Helical" evidence="8">
    <location>
        <begin position="147"/>
        <end position="173"/>
    </location>
</feature>
<feature type="transmembrane region" description="Helical" evidence="8">
    <location>
        <begin position="109"/>
        <end position="126"/>
    </location>
</feature>
<keyword evidence="7 8" id="KW-0472">Membrane</keyword>
<evidence type="ECO:0000256" key="5">
    <source>
        <dbReference type="ARBA" id="ARBA00022692"/>
    </source>
</evidence>
<evidence type="ECO:0000256" key="7">
    <source>
        <dbReference type="ARBA" id="ARBA00023136"/>
    </source>
</evidence>
<evidence type="ECO:0000256" key="8">
    <source>
        <dbReference type="SAM" id="Phobius"/>
    </source>
</evidence>
<protein>
    <submittedName>
        <fullName evidence="10">Unannotated protein</fullName>
    </submittedName>
</protein>
<dbReference type="AlphaFoldDB" id="A0A6J7DHN2"/>
<dbReference type="EMBL" id="CAFBLU010000008">
    <property type="protein sequence ID" value="CAB4870147.1"/>
    <property type="molecule type" value="Genomic_DNA"/>
</dbReference>
<feature type="transmembrane region" description="Helical" evidence="8">
    <location>
        <begin position="389"/>
        <end position="408"/>
    </location>
</feature>
<dbReference type="Pfam" id="PF13231">
    <property type="entry name" value="PMT_2"/>
    <property type="match status" value="1"/>
</dbReference>
<accession>A0A6J7DHN2</accession>
<evidence type="ECO:0000259" key="9">
    <source>
        <dbReference type="Pfam" id="PF13231"/>
    </source>
</evidence>
<keyword evidence="3" id="KW-0328">Glycosyltransferase</keyword>
<evidence type="ECO:0000256" key="3">
    <source>
        <dbReference type="ARBA" id="ARBA00022676"/>
    </source>
</evidence>